<keyword evidence="2 3" id="KW-0802">TPR repeat</keyword>
<evidence type="ECO:0000256" key="1">
    <source>
        <dbReference type="ARBA" id="ARBA00022737"/>
    </source>
</evidence>
<dbReference type="Pfam" id="PF14559">
    <property type="entry name" value="TPR_19"/>
    <property type="match status" value="1"/>
</dbReference>
<gene>
    <name evidence="6" type="ORF">BECKLPF1236A_GA0070988_102403</name>
    <name evidence="7" type="ORF">BECKLPF1236C_GA0070990_102315</name>
</gene>
<feature type="repeat" description="TPR" evidence="3">
    <location>
        <begin position="403"/>
        <end position="436"/>
    </location>
</feature>
<evidence type="ECO:0000256" key="2">
    <source>
        <dbReference type="ARBA" id="ARBA00022803"/>
    </source>
</evidence>
<keyword evidence="5" id="KW-0732">Signal</keyword>
<feature type="region of interest" description="Disordered" evidence="4">
    <location>
        <begin position="27"/>
        <end position="57"/>
    </location>
</feature>
<dbReference type="AlphaFoldDB" id="A0A450WS59"/>
<evidence type="ECO:0000313" key="7">
    <source>
        <dbReference type="EMBL" id="VFK33930.1"/>
    </source>
</evidence>
<dbReference type="PANTHER" id="PTHR44227:SF3">
    <property type="entry name" value="PROTEIN O-MANNOSYL-TRANSFERASE TMTC4"/>
    <property type="match status" value="1"/>
</dbReference>
<protein>
    <submittedName>
        <fullName evidence="6">Tetratricopeptide repeat-containing protein</fullName>
    </submittedName>
</protein>
<dbReference type="Gene3D" id="1.25.40.10">
    <property type="entry name" value="Tetratricopeptide repeat domain"/>
    <property type="match status" value="2"/>
</dbReference>
<feature type="signal peptide" evidence="5">
    <location>
        <begin position="1"/>
        <end position="20"/>
    </location>
</feature>
<dbReference type="EMBL" id="CAADFM010000240">
    <property type="protein sequence ID" value="VFK19872.1"/>
    <property type="molecule type" value="Genomic_DNA"/>
</dbReference>
<dbReference type="GO" id="GO:0035269">
    <property type="term" value="P:protein O-linked glycosylation via mannose"/>
    <property type="evidence" value="ECO:0007669"/>
    <property type="project" value="TreeGrafter"/>
</dbReference>
<evidence type="ECO:0000256" key="4">
    <source>
        <dbReference type="SAM" id="MobiDB-lite"/>
    </source>
</evidence>
<organism evidence="6">
    <name type="scientific">Candidatus Kentrum sp. LPFa</name>
    <dbReference type="NCBI Taxonomy" id="2126335"/>
    <lineage>
        <taxon>Bacteria</taxon>
        <taxon>Pseudomonadati</taxon>
        <taxon>Pseudomonadota</taxon>
        <taxon>Gammaproteobacteria</taxon>
        <taxon>Candidatus Kentrum</taxon>
    </lineage>
</organism>
<evidence type="ECO:0000313" key="6">
    <source>
        <dbReference type="EMBL" id="VFK19872.1"/>
    </source>
</evidence>
<name>A0A450WS59_9GAMM</name>
<keyword evidence="1" id="KW-0677">Repeat</keyword>
<dbReference type="PROSITE" id="PS51257">
    <property type="entry name" value="PROKAR_LIPOPROTEIN"/>
    <property type="match status" value="1"/>
</dbReference>
<feature type="repeat" description="TPR" evidence="3">
    <location>
        <begin position="199"/>
        <end position="232"/>
    </location>
</feature>
<feature type="chain" id="PRO_5036113487" evidence="5">
    <location>
        <begin position="21"/>
        <end position="588"/>
    </location>
</feature>
<dbReference type="InterPro" id="IPR052346">
    <property type="entry name" value="O-mannosyl-transferase_TMTC"/>
</dbReference>
<reference evidence="6" key="1">
    <citation type="submission" date="2019-02" db="EMBL/GenBank/DDBJ databases">
        <authorList>
            <person name="Gruber-Vodicka R. H."/>
            <person name="Seah K. B. B."/>
        </authorList>
    </citation>
    <scope>NUCLEOTIDE SEQUENCE</scope>
    <source>
        <strain evidence="6">BECK_S312</strain>
        <strain evidence="7">BECK_S426</strain>
    </source>
</reference>
<dbReference type="Pfam" id="PF13432">
    <property type="entry name" value="TPR_16"/>
    <property type="match status" value="2"/>
</dbReference>
<sequence length="588" mass="65940">MRRLPLFPILAMVLFGVACAGPEITRENTPQEKINQGITPAKNPTPSTPDATKPPRKSFTTEVLNDLLVAEFARQRNQLPLAASRYLDAAIASRDAGVAEEATRAALLAKDQKQALRATRLWMEIDPRAVEAKQIHAALLIDAGRIEETVPILDALLSNPNIPSERRFTLVGELVARAKDKKAASAIMERIIAEYGDNPHALFAFGRFLVEIEEKERAASVLERVIAMDEKNALAWLYYAQFLQSQGKTAQAIDTLSRALARGARDKSVRIGLARLLISENRYQEAWEQLEQRIAAHPEEADVRYLLALFLMQIDETEEVRKHLLSLVEQGKFMHAAYFNLGQIAESQEDLPSAMDLYRKVEDGQHYLNAQARIADLLARQGEIQAAREHLHGISPQSVEESILLYRTEGAILTDASNFQEAMSVYDAALGEHPENTALLYERAMLAARMDLLPILEQDLQRVLSREPDHANALNALGYTLADQTERHQEAFVLIQRALALSPDSYHILDSMGWVLYRLGRHQKALHYLQRALALRQDAEIAAHLGEVLWVTGNQDAARDVFRKALEKAPDDKLLLKVIERFGLSKDE</sequence>
<feature type="repeat" description="TPR" evidence="3">
    <location>
        <begin position="539"/>
        <end position="572"/>
    </location>
</feature>
<dbReference type="PROSITE" id="PS50005">
    <property type="entry name" value="TPR"/>
    <property type="match status" value="3"/>
</dbReference>
<proteinExistence type="predicted"/>
<evidence type="ECO:0000256" key="3">
    <source>
        <dbReference type="PROSITE-ProRule" id="PRU00339"/>
    </source>
</evidence>
<accession>A0A450WS59</accession>
<dbReference type="EMBL" id="CAADFP010000231">
    <property type="protein sequence ID" value="VFK33930.1"/>
    <property type="molecule type" value="Genomic_DNA"/>
</dbReference>
<dbReference type="GO" id="GO:0030968">
    <property type="term" value="P:endoplasmic reticulum unfolded protein response"/>
    <property type="evidence" value="ECO:0007669"/>
    <property type="project" value="TreeGrafter"/>
</dbReference>
<dbReference type="GO" id="GO:0000030">
    <property type="term" value="F:mannosyltransferase activity"/>
    <property type="evidence" value="ECO:0007669"/>
    <property type="project" value="TreeGrafter"/>
</dbReference>
<feature type="compositionally biased region" description="Polar residues" evidence="4">
    <location>
        <begin position="31"/>
        <end position="50"/>
    </location>
</feature>
<evidence type="ECO:0000256" key="5">
    <source>
        <dbReference type="SAM" id="SignalP"/>
    </source>
</evidence>
<dbReference type="InterPro" id="IPR019734">
    <property type="entry name" value="TPR_rpt"/>
</dbReference>
<dbReference type="InterPro" id="IPR011990">
    <property type="entry name" value="TPR-like_helical_dom_sf"/>
</dbReference>
<dbReference type="SUPFAM" id="SSF48452">
    <property type="entry name" value="TPR-like"/>
    <property type="match status" value="2"/>
</dbReference>
<dbReference type="SMART" id="SM00028">
    <property type="entry name" value="TPR"/>
    <property type="match status" value="7"/>
</dbReference>
<dbReference type="PANTHER" id="PTHR44227">
    <property type="match status" value="1"/>
</dbReference>